<reference evidence="1 2" key="1">
    <citation type="submission" date="2018-11" db="EMBL/GenBank/DDBJ databases">
        <authorList>
            <consortium name="Pathogen Informatics"/>
        </authorList>
    </citation>
    <scope>NUCLEOTIDE SEQUENCE [LARGE SCALE GENOMIC DNA]</scope>
</reference>
<evidence type="ECO:0008006" key="3">
    <source>
        <dbReference type="Google" id="ProtNLM"/>
    </source>
</evidence>
<dbReference type="EMBL" id="UYRT01012286">
    <property type="protein sequence ID" value="VDK51655.1"/>
    <property type="molecule type" value="Genomic_DNA"/>
</dbReference>
<evidence type="ECO:0000313" key="1">
    <source>
        <dbReference type="EMBL" id="VDK51655.1"/>
    </source>
</evidence>
<dbReference type="Proteomes" id="UP000271098">
    <property type="component" value="Unassembled WGS sequence"/>
</dbReference>
<dbReference type="PANTHER" id="PTHR19871:SF38">
    <property type="entry name" value="PROTEIN QUI-1"/>
    <property type="match status" value="1"/>
</dbReference>
<organism evidence="1 2">
    <name type="scientific">Gongylonema pulchrum</name>
    <dbReference type="NCBI Taxonomy" id="637853"/>
    <lineage>
        <taxon>Eukaryota</taxon>
        <taxon>Metazoa</taxon>
        <taxon>Ecdysozoa</taxon>
        <taxon>Nematoda</taxon>
        <taxon>Chromadorea</taxon>
        <taxon>Rhabditida</taxon>
        <taxon>Spirurina</taxon>
        <taxon>Spiruromorpha</taxon>
        <taxon>Spiruroidea</taxon>
        <taxon>Gongylonematidae</taxon>
        <taxon>Gongylonema</taxon>
    </lineage>
</organism>
<proteinExistence type="predicted"/>
<accession>A0A3P6RD58</accession>
<evidence type="ECO:0000313" key="2">
    <source>
        <dbReference type="Proteomes" id="UP000271098"/>
    </source>
</evidence>
<dbReference type="InterPro" id="IPR027417">
    <property type="entry name" value="P-loop_NTPase"/>
</dbReference>
<keyword evidence="2" id="KW-1185">Reference proteome</keyword>
<name>A0A3P6RD58_9BILA</name>
<dbReference type="SUPFAM" id="SSF52540">
    <property type="entry name" value="P-loop containing nucleoside triphosphate hydrolases"/>
    <property type="match status" value="1"/>
</dbReference>
<dbReference type="InterPro" id="IPR052752">
    <property type="entry name" value="NACHT-WD_repeat"/>
</dbReference>
<protein>
    <recommendedName>
        <fullName evidence="3">NACHT domain-containing protein</fullName>
    </recommendedName>
</protein>
<dbReference type="Gene3D" id="3.40.50.300">
    <property type="entry name" value="P-loop containing nucleotide triphosphate hydrolases"/>
    <property type="match status" value="1"/>
</dbReference>
<dbReference type="PANTHER" id="PTHR19871">
    <property type="entry name" value="BETA TRANSDUCIN-RELATED PROTEIN"/>
    <property type="match status" value="1"/>
</dbReference>
<gene>
    <name evidence="1" type="ORF">GPUH_LOCUS5660</name>
</gene>
<dbReference type="OrthoDB" id="5831558at2759"/>
<dbReference type="AlphaFoldDB" id="A0A3P6RD58"/>
<sequence>MKALAATSGASTISFIVKPDCEDIETWCSNRMHDKYIESFVQQVTERLRHLVSSLAVLSKPRNDERSLAKTENDIHVAFADAQLPKNWLSRAEIDRKLKAWTEESKCAYVHIRGNEATGKTAIICQLHALLAKKRCYVITRFVNLTHESEYAHELWHGICMTLCLLSEQDRKPLLSSFHLSSTLSIFKSLLQKLDRPAFVLIDDANLIKYGRILSILDKPFRKCLSNLVLIATSNSSTTIPFMPNPILFE</sequence>
<feature type="non-terminal residue" evidence="1">
    <location>
        <position position="250"/>
    </location>
</feature>